<dbReference type="GeneID" id="4563412"/>
<dbReference type="InterPro" id="IPR005824">
    <property type="entry name" value="KOW"/>
</dbReference>
<dbReference type="SUPFAM" id="SSF50104">
    <property type="entry name" value="Translation proteins SH3-like domain"/>
    <property type="match status" value="1"/>
</dbReference>
<evidence type="ECO:0000256" key="1">
    <source>
        <dbReference type="ARBA" id="ARBA00010618"/>
    </source>
</evidence>
<dbReference type="GO" id="GO:0005840">
    <property type="term" value="C:ribosome"/>
    <property type="evidence" value="ECO:0007669"/>
    <property type="project" value="UniProtKB-KW"/>
</dbReference>
<organism evidence="5 6">
    <name type="scientific">Coccidioides immitis (strain RS)</name>
    <name type="common">Valley fever fungus</name>
    <dbReference type="NCBI Taxonomy" id="246410"/>
    <lineage>
        <taxon>Eukaryota</taxon>
        <taxon>Fungi</taxon>
        <taxon>Dikarya</taxon>
        <taxon>Ascomycota</taxon>
        <taxon>Pezizomycotina</taxon>
        <taxon>Eurotiomycetes</taxon>
        <taxon>Eurotiomycetidae</taxon>
        <taxon>Onygenales</taxon>
        <taxon>Onygenaceae</taxon>
        <taxon>Coccidioides</taxon>
    </lineage>
</organism>
<evidence type="ECO:0000256" key="3">
    <source>
        <dbReference type="ARBA" id="ARBA00023274"/>
    </source>
</evidence>
<dbReference type="CDD" id="cd06089">
    <property type="entry name" value="KOW_RPL26"/>
    <property type="match status" value="1"/>
</dbReference>
<dbReference type="InterPro" id="IPR008991">
    <property type="entry name" value="Translation_prot_SH3-like_sf"/>
</dbReference>
<dbReference type="SMART" id="SM00739">
    <property type="entry name" value="KOW"/>
    <property type="match status" value="1"/>
</dbReference>
<dbReference type="InParanoid" id="A0A0E1RXY7"/>
<reference evidence="6" key="1">
    <citation type="journal article" date="2009" name="Genome Res.">
        <title>Comparative genomic analyses of the human fungal pathogens Coccidioides and their relatives.</title>
        <authorList>
            <person name="Sharpton T.J."/>
            <person name="Stajich J.E."/>
            <person name="Rounsley S.D."/>
            <person name="Gardner M.J."/>
            <person name="Wortman J.R."/>
            <person name="Jordar V.S."/>
            <person name="Maiti R."/>
            <person name="Kodira C.D."/>
            <person name="Neafsey D.E."/>
            <person name="Zeng Q."/>
            <person name="Hung C.-Y."/>
            <person name="McMahan C."/>
            <person name="Muszewska A."/>
            <person name="Grynberg M."/>
            <person name="Mandel M.A."/>
            <person name="Kellner E.M."/>
            <person name="Barker B.M."/>
            <person name="Galgiani J.N."/>
            <person name="Orbach M.J."/>
            <person name="Kirkland T.N."/>
            <person name="Cole G.T."/>
            <person name="Henn M.R."/>
            <person name="Birren B.W."/>
            <person name="Taylor J.W."/>
        </authorList>
    </citation>
    <scope>NUCLEOTIDE SEQUENCE [LARGE SCALE GENOMIC DNA]</scope>
    <source>
        <strain evidence="6">RS</strain>
    </source>
</reference>
<proteinExistence type="inferred from homology"/>
<dbReference type="KEGG" id="cim:CIMG_04036"/>
<dbReference type="GO" id="GO:1990904">
    <property type="term" value="C:ribonucleoprotein complex"/>
    <property type="evidence" value="ECO:0007669"/>
    <property type="project" value="UniProtKB-KW"/>
</dbReference>
<dbReference type="AlphaFoldDB" id="A0A0E1RXY7"/>
<comment type="similarity">
    <text evidence="1">Belongs to the universal ribosomal protein uL24 family.</text>
</comment>
<evidence type="ECO:0000313" key="5">
    <source>
        <dbReference type="EMBL" id="EAS33012.1"/>
    </source>
</evidence>
<reference evidence="6" key="2">
    <citation type="journal article" date="2010" name="Genome Res.">
        <title>Population genomic sequencing of Coccidioides fungi reveals recent hybridization and transposon control.</title>
        <authorList>
            <person name="Neafsey D.E."/>
            <person name="Barker B.M."/>
            <person name="Sharpton T.J."/>
            <person name="Stajich J.E."/>
            <person name="Park D.J."/>
            <person name="Whiston E."/>
            <person name="Hung C.-Y."/>
            <person name="McMahan C."/>
            <person name="White J."/>
            <person name="Sykes S."/>
            <person name="Heiman D."/>
            <person name="Young S."/>
            <person name="Zeng Q."/>
            <person name="Abouelleil A."/>
            <person name="Aftuck L."/>
            <person name="Bessette D."/>
            <person name="Brown A."/>
            <person name="FitzGerald M."/>
            <person name="Lui A."/>
            <person name="Macdonald J.P."/>
            <person name="Priest M."/>
            <person name="Orbach M.J."/>
            <person name="Galgiani J.N."/>
            <person name="Kirkland T.N."/>
            <person name="Cole G.T."/>
            <person name="Birren B.W."/>
            <person name="Henn M.R."/>
            <person name="Taylor J.W."/>
            <person name="Rounsley S.D."/>
        </authorList>
    </citation>
    <scope>GENOME REANNOTATION</scope>
    <source>
        <strain evidence="6">RS</strain>
    </source>
</reference>
<name>A0A0E1RXY7_COCIM</name>
<accession>A0A0E1RXY7</accession>
<dbReference type="Gene3D" id="2.30.30.30">
    <property type="match status" value="1"/>
</dbReference>
<gene>
    <name evidence="5" type="ORF">CIMG_04036</name>
</gene>
<dbReference type="Proteomes" id="UP000001261">
    <property type="component" value="Unassembled WGS sequence"/>
</dbReference>
<dbReference type="VEuPathDB" id="FungiDB:CIMG_04036"/>
<dbReference type="STRING" id="246410.A0A0E1RXY7"/>
<dbReference type="RefSeq" id="XP_001244595.1">
    <property type="nucleotide sequence ID" value="XM_001244594.2"/>
</dbReference>
<dbReference type="Pfam" id="PF22682">
    <property type="entry name" value="Ribosomal_uL24m-like"/>
    <property type="match status" value="1"/>
</dbReference>
<evidence type="ECO:0000259" key="4">
    <source>
        <dbReference type="SMART" id="SM00739"/>
    </source>
</evidence>
<dbReference type="OMA" id="TRHDPEY"/>
<sequence>MQKVIRRTVLASNQAKRKARIEAAKDRHEQIKSIFREKVALQRSLLDEAAEERRNRREDWMRGPLAPKRDFGDRNGLYGTISTNRLRMPRVLEEQRIKYMTIAPGDRVCMVRGRDRGKIGKVLNVDAESETVTIEGINIYDVEFPSFALAGDSDKRPFRPYPVPVPINDVRLVVPLEDPTTGQVKDVVVKNAYGGAPFLDRPYGSNTPRHTRYISGLNVEIPWPETEIPEYKDEPNDTLRIEVEAKTYVPSLQSFPMPETLIDELRNKYSKYRTRHDPEYLAKKQEEDVYQEWLKTRTMLTPKTQYLQKKAEKRIKERELTKNEDGNYTLSKDTANFIEKFMASKLQGAATNASPSA</sequence>
<dbReference type="GO" id="GO:0006412">
    <property type="term" value="P:translation"/>
    <property type="evidence" value="ECO:0007669"/>
    <property type="project" value="InterPro"/>
</dbReference>
<feature type="domain" description="KOW" evidence="4">
    <location>
        <begin position="101"/>
        <end position="128"/>
    </location>
</feature>
<dbReference type="EMBL" id="GG704916">
    <property type="protein sequence ID" value="EAS33012.1"/>
    <property type="molecule type" value="Genomic_DNA"/>
</dbReference>
<dbReference type="InterPro" id="IPR014722">
    <property type="entry name" value="Rib_uL2_dom2"/>
</dbReference>
<evidence type="ECO:0000256" key="2">
    <source>
        <dbReference type="ARBA" id="ARBA00022980"/>
    </source>
</evidence>
<keyword evidence="6" id="KW-1185">Reference proteome</keyword>
<dbReference type="InterPro" id="IPR041988">
    <property type="entry name" value="Ribosomal_uL24_KOW"/>
</dbReference>
<dbReference type="FunCoup" id="A0A0E1RXY7">
    <property type="interactions" value="149"/>
</dbReference>
<dbReference type="OrthoDB" id="359154at2759"/>
<keyword evidence="3" id="KW-0687">Ribonucleoprotein</keyword>
<dbReference type="GO" id="GO:0003735">
    <property type="term" value="F:structural constituent of ribosome"/>
    <property type="evidence" value="ECO:0007669"/>
    <property type="project" value="InterPro"/>
</dbReference>
<dbReference type="InterPro" id="IPR003256">
    <property type="entry name" value="Ribosomal_uL24"/>
</dbReference>
<dbReference type="GO" id="GO:0003723">
    <property type="term" value="F:RNA binding"/>
    <property type="evidence" value="ECO:0007669"/>
    <property type="project" value="InterPro"/>
</dbReference>
<evidence type="ECO:0000313" key="6">
    <source>
        <dbReference type="Proteomes" id="UP000001261"/>
    </source>
</evidence>
<dbReference type="PANTHER" id="PTHR12903">
    <property type="entry name" value="MITOCHONDRIAL RIBOSOMAL PROTEIN L24"/>
    <property type="match status" value="1"/>
</dbReference>
<keyword evidence="2" id="KW-0689">Ribosomal protein</keyword>
<protein>
    <submittedName>
        <fullName evidence="5">KOW domain-containing protein</fullName>
    </submittedName>
</protein>